<gene>
    <name evidence="1" type="ORF">E4T65_22550</name>
</gene>
<evidence type="ECO:0000313" key="2">
    <source>
        <dbReference type="Proteomes" id="UP000297322"/>
    </source>
</evidence>
<sequence length="78" mass="8570">MLFRTWDSFTQEWEDFGSDSSTSTQKKTVLTTTGAKTLEDARAIFMSNSDKRIDTLLANADSVAYMISQAGRALDPGA</sequence>
<proteinExistence type="predicted"/>
<dbReference type="RefSeq" id="WP_116078543.1">
    <property type="nucleotide sequence ID" value="NZ_SPVI01000015.1"/>
</dbReference>
<organism evidence="1 2">
    <name type="scientific">Pseudomonas fluorescens</name>
    <dbReference type="NCBI Taxonomy" id="294"/>
    <lineage>
        <taxon>Bacteria</taxon>
        <taxon>Pseudomonadati</taxon>
        <taxon>Pseudomonadota</taxon>
        <taxon>Gammaproteobacteria</taxon>
        <taxon>Pseudomonadales</taxon>
        <taxon>Pseudomonadaceae</taxon>
        <taxon>Pseudomonas</taxon>
    </lineage>
</organism>
<name>A0A4Y9TA26_PSEFL</name>
<evidence type="ECO:0000313" key="1">
    <source>
        <dbReference type="EMBL" id="TFW41154.1"/>
    </source>
</evidence>
<dbReference type="EMBL" id="SPVI01000015">
    <property type="protein sequence ID" value="TFW41154.1"/>
    <property type="molecule type" value="Genomic_DNA"/>
</dbReference>
<comment type="caution">
    <text evidence="1">The sequence shown here is derived from an EMBL/GenBank/DDBJ whole genome shotgun (WGS) entry which is preliminary data.</text>
</comment>
<protein>
    <submittedName>
        <fullName evidence="1">Uncharacterized protein</fullName>
    </submittedName>
</protein>
<reference evidence="1 2" key="1">
    <citation type="submission" date="2019-03" db="EMBL/GenBank/DDBJ databases">
        <title>Biocontrol and xenobiotic degradation properties of endophytic Pseudomonas fluorescens strain BRZ63.</title>
        <authorList>
            <person name="Chlebek D.A."/>
            <person name="Pinski A."/>
            <person name="Zur J.P."/>
            <person name="Michalska J."/>
            <person name="Hupert-Kocurek K.T."/>
        </authorList>
    </citation>
    <scope>NUCLEOTIDE SEQUENCE [LARGE SCALE GENOMIC DNA]</scope>
    <source>
        <strain evidence="1 2">BRZ63</strain>
    </source>
</reference>
<dbReference type="Proteomes" id="UP000297322">
    <property type="component" value="Unassembled WGS sequence"/>
</dbReference>
<dbReference type="AlphaFoldDB" id="A0A4Y9TA26"/>
<accession>A0A4Y9TA26</accession>